<dbReference type="PIRSF" id="PIRSF035170">
    <property type="entry name" value="HD_phosphohydro"/>
    <property type="match status" value="1"/>
</dbReference>
<keyword evidence="2" id="KW-1185">Reference proteome</keyword>
<dbReference type="EMBL" id="LRGB01000512">
    <property type="protein sequence ID" value="KZS18729.1"/>
    <property type="molecule type" value="Genomic_DNA"/>
</dbReference>
<dbReference type="InterPro" id="IPR009218">
    <property type="entry name" value="HD_phosphohydro"/>
</dbReference>
<name>A0A0P5YSV5_9CRUS</name>
<gene>
    <name evidence="1" type="ORF">APZ42_015276</name>
</gene>
<dbReference type="PANTHER" id="PTHR21174:SF0">
    <property type="entry name" value="HD PHOSPHOHYDROLASE FAMILY PROTEIN-RELATED"/>
    <property type="match status" value="1"/>
</dbReference>
<sequence length="222" mass="25755">MENRWNQLTEKLISSPSVREKWWNRICLALTGDEGRRHYYNLENLEKRFVLFDEILHRLSNPTAVALAMFLQHLHYDPRIPGISEELTLATLEEFIMDAEQAVPEVVSDLRKLTEAALINSTPVHLTPNATGTSDVHYFLDIEMATLGSSSSEYADTLAMMRNEYGCTSDDDYFELRLKVLRYFLQIPNIYATEEFRSRYDTQARNNIIKEISNIENRVKNG</sequence>
<reference evidence="1 2" key="1">
    <citation type="submission" date="2016-03" db="EMBL/GenBank/DDBJ databases">
        <title>EvidentialGene: Evidence-directed Construction of Genes on Genomes.</title>
        <authorList>
            <person name="Gilbert D.G."/>
            <person name="Choi J.-H."/>
            <person name="Mockaitis K."/>
            <person name="Colbourne J."/>
            <person name="Pfrender M."/>
        </authorList>
    </citation>
    <scope>NUCLEOTIDE SEQUENCE [LARGE SCALE GENOMIC DNA]</scope>
    <source>
        <strain evidence="1 2">Xinb3</strain>
        <tissue evidence="1">Complete organism</tissue>
    </source>
</reference>
<evidence type="ECO:0000313" key="2">
    <source>
        <dbReference type="Proteomes" id="UP000076858"/>
    </source>
</evidence>
<dbReference type="OrthoDB" id="330671at2759"/>
<dbReference type="PANTHER" id="PTHR21174">
    <property type="match status" value="1"/>
</dbReference>
<dbReference type="Proteomes" id="UP000076858">
    <property type="component" value="Unassembled WGS sequence"/>
</dbReference>
<organism evidence="1 2">
    <name type="scientific">Daphnia magna</name>
    <dbReference type="NCBI Taxonomy" id="35525"/>
    <lineage>
        <taxon>Eukaryota</taxon>
        <taxon>Metazoa</taxon>
        <taxon>Ecdysozoa</taxon>
        <taxon>Arthropoda</taxon>
        <taxon>Crustacea</taxon>
        <taxon>Branchiopoda</taxon>
        <taxon>Diplostraca</taxon>
        <taxon>Cladocera</taxon>
        <taxon>Anomopoda</taxon>
        <taxon>Daphniidae</taxon>
        <taxon>Daphnia</taxon>
    </lineage>
</organism>
<evidence type="ECO:0000313" key="1">
    <source>
        <dbReference type="EMBL" id="KZS18729.1"/>
    </source>
</evidence>
<dbReference type="AlphaFoldDB" id="A0A0P5YSV5"/>
<accession>A0A0P5YSV5</accession>
<comment type="caution">
    <text evidence="1">The sequence shown here is derived from an EMBL/GenBank/DDBJ whole genome shotgun (WGS) entry which is preliminary data.</text>
</comment>
<proteinExistence type="predicted"/>
<dbReference type="STRING" id="35525.A0A0P5YSV5"/>
<protein>
    <submittedName>
        <fullName evidence="1">Uncharacterized protein</fullName>
    </submittedName>
</protein>